<proteinExistence type="predicted"/>
<dbReference type="RefSeq" id="WP_074538178.1">
    <property type="nucleotide sequence ID" value="NZ_FNBD01000004.1"/>
</dbReference>
<sequence>MKTASITENLNYLEDRPAVSVLLKTDSTKEVRILMKKGQQMKEHKAPFPIVVSLFEGAIDFGVAGEKMQLKKGDLIALDASVPHDLFCTEDAIIRLTIATADSVDRVKNVAN</sequence>
<protein>
    <recommendedName>
        <fullName evidence="1">Cupin type-2 domain-containing protein</fullName>
    </recommendedName>
</protein>
<evidence type="ECO:0000313" key="3">
    <source>
        <dbReference type="Proteomes" id="UP000182114"/>
    </source>
</evidence>
<organism evidence="2 3">
    <name type="scientific">Cellulophaga baltica</name>
    <dbReference type="NCBI Taxonomy" id="76594"/>
    <lineage>
        <taxon>Bacteria</taxon>
        <taxon>Pseudomonadati</taxon>
        <taxon>Bacteroidota</taxon>
        <taxon>Flavobacteriia</taxon>
        <taxon>Flavobacteriales</taxon>
        <taxon>Flavobacteriaceae</taxon>
        <taxon>Cellulophaga</taxon>
    </lineage>
</organism>
<dbReference type="InterPro" id="IPR013096">
    <property type="entry name" value="Cupin_2"/>
</dbReference>
<dbReference type="Pfam" id="PF07883">
    <property type="entry name" value="Cupin_2"/>
    <property type="match status" value="1"/>
</dbReference>
<dbReference type="eggNOG" id="COG1917">
    <property type="taxonomic scope" value="Bacteria"/>
</dbReference>
<evidence type="ECO:0000313" key="2">
    <source>
        <dbReference type="EMBL" id="SDE87025.1"/>
    </source>
</evidence>
<dbReference type="InterPro" id="IPR011051">
    <property type="entry name" value="RmlC_Cupin_sf"/>
</dbReference>
<dbReference type="Proteomes" id="UP000182114">
    <property type="component" value="Unassembled WGS sequence"/>
</dbReference>
<name>A0A1G7GG23_9FLAO</name>
<reference evidence="3" key="1">
    <citation type="submission" date="2016-10" db="EMBL/GenBank/DDBJ databases">
        <authorList>
            <person name="Varghese N."/>
            <person name="Submissions S."/>
        </authorList>
    </citation>
    <scope>NUCLEOTIDE SEQUENCE [LARGE SCALE GENOMIC DNA]</scope>
    <source>
        <strain evidence="3">DSM 24729</strain>
    </source>
</reference>
<dbReference type="AlphaFoldDB" id="A0A1G7GG23"/>
<dbReference type="CDD" id="cd02230">
    <property type="entry name" value="cupin_HP0902-like"/>
    <property type="match status" value="1"/>
</dbReference>
<keyword evidence="3" id="KW-1185">Reference proteome</keyword>
<feature type="domain" description="Cupin type-2" evidence="1">
    <location>
        <begin position="34"/>
        <end position="96"/>
    </location>
</feature>
<dbReference type="InterPro" id="IPR014710">
    <property type="entry name" value="RmlC-like_jellyroll"/>
</dbReference>
<dbReference type="SUPFAM" id="SSF51182">
    <property type="entry name" value="RmlC-like cupins"/>
    <property type="match status" value="1"/>
</dbReference>
<gene>
    <name evidence="2" type="ORF">SAMN04487992_104355</name>
</gene>
<dbReference type="EMBL" id="FNBD01000004">
    <property type="protein sequence ID" value="SDE87025.1"/>
    <property type="molecule type" value="Genomic_DNA"/>
</dbReference>
<evidence type="ECO:0000259" key="1">
    <source>
        <dbReference type="Pfam" id="PF07883"/>
    </source>
</evidence>
<accession>A0A1G7GG23</accession>
<dbReference type="Gene3D" id="2.60.120.10">
    <property type="entry name" value="Jelly Rolls"/>
    <property type="match status" value="1"/>
</dbReference>